<dbReference type="EMBL" id="UINC01123469">
    <property type="protein sequence ID" value="SVC99962.1"/>
    <property type="molecule type" value="Genomic_DNA"/>
</dbReference>
<feature type="transmembrane region" description="Helical" evidence="1">
    <location>
        <begin position="41"/>
        <end position="59"/>
    </location>
</feature>
<protein>
    <submittedName>
        <fullName evidence="2">Uncharacterized protein</fullName>
    </submittedName>
</protein>
<keyword evidence="1" id="KW-0472">Membrane</keyword>
<gene>
    <name evidence="2" type="ORF">METZ01_LOCUS352816</name>
</gene>
<reference evidence="2" key="1">
    <citation type="submission" date="2018-05" db="EMBL/GenBank/DDBJ databases">
        <authorList>
            <person name="Lanie J.A."/>
            <person name="Ng W.-L."/>
            <person name="Kazmierczak K.M."/>
            <person name="Andrzejewski T.M."/>
            <person name="Davidsen T.M."/>
            <person name="Wayne K.J."/>
            <person name="Tettelin H."/>
            <person name="Glass J.I."/>
            <person name="Rusch D."/>
            <person name="Podicherti R."/>
            <person name="Tsui H.-C.T."/>
            <person name="Winkler M.E."/>
        </authorList>
    </citation>
    <scope>NUCLEOTIDE SEQUENCE</scope>
</reference>
<name>A0A382RRP9_9ZZZZ</name>
<accession>A0A382RRP9</accession>
<proteinExistence type="predicted"/>
<feature type="transmembrane region" description="Helical" evidence="1">
    <location>
        <begin position="12"/>
        <end position="29"/>
    </location>
</feature>
<evidence type="ECO:0000313" key="2">
    <source>
        <dbReference type="EMBL" id="SVC99962.1"/>
    </source>
</evidence>
<dbReference type="AlphaFoldDB" id="A0A382RRP9"/>
<organism evidence="2">
    <name type="scientific">marine metagenome</name>
    <dbReference type="NCBI Taxonomy" id="408172"/>
    <lineage>
        <taxon>unclassified sequences</taxon>
        <taxon>metagenomes</taxon>
        <taxon>ecological metagenomes</taxon>
    </lineage>
</organism>
<sequence length="71" mass="7927">MNESLKVKVRLGIGLVFIFGAIGTFIFGWMERSTGNSFNHIWMLAIIMLLGAMVQLQKIGGGENKIQNKEE</sequence>
<keyword evidence="1" id="KW-1133">Transmembrane helix</keyword>
<keyword evidence="1" id="KW-0812">Transmembrane</keyword>
<evidence type="ECO:0000256" key="1">
    <source>
        <dbReference type="SAM" id="Phobius"/>
    </source>
</evidence>